<evidence type="ECO:0000256" key="2">
    <source>
        <dbReference type="ARBA" id="ARBA00022664"/>
    </source>
</evidence>
<dbReference type="OrthoDB" id="447637at2759"/>
<dbReference type="Proteomes" id="UP000031668">
    <property type="component" value="Unassembled WGS sequence"/>
</dbReference>
<dbReference type="GO" id="GO:0003723">
    <property type="term" value="F:RNA binding"/>
    <property type="evidence" value="ECO:0007669"/>
    <property type="project" value="InterPro"/>
</dbReference>
<organism evidence="10 11">
    <name type="scientific">Thelohanellus kitauei</name>
    <name type="common">Myxosporean</name>
    <dbReference type="NCBI Taxonomy" id="669202"/>
    <lineage>
        <taxon>Eukaryota</taxon>
        <taxon>Metazoa</taxon>
        <taxon>Cnidaria</taxon>
        <taxon>Myxozoa</taxon>
        <taxon>Myxosporea</taxon>
        <taxon>Bivalvulida</taxon>
        <taxon>Platysporina</taxon>
        <taxon>Myxobolidae</taxon>
        <taxon>Thelohanellus</taxon>
    </lineage>
</organism>
<evidence type="ECO:0000256" key="6">
    <source>
        <dbReference type="ARBA" id="ARBA00023242"/>
    </source>
</evidence>
<keyword evidence="2" id="KW-0507">mRNA processing</keyword>
<evidence type="ECO:0000256" key="3">
    <source>
        <dbReference type="ARBA" id="ARBA00022728"/>
    </source>
</evidence>
<evidence type="ECO:0000259" key="9">
    <source>
        <dbReference type="PROSITE" id="PS50128"/>
    </source>
</evidence>
<dbReference type="InterPro" id="IPR045146">
    <property type="entry name" value="SF3A1"/>
</dbReference>
<dbReference type="GO" id="GO:0071013">
    <property type="term" value="C:catalytic step 2 spliceosome"/>
    <property type="evidence" value="ECO:0007669"/>
    <property type="project" value="TreeGrafter"/>
</dbReference>
<evidence type="ECO:0000313" key="10">
    <source>
        <dbReference type="EMBL" id="KII61419.1"/>
    </source>
</evidence>
<dbReference type="GO" id="GO:0071004">
    <property type="term" value="C:U2-type prespliceosome"/>
    <property type="evidence" value="ECO:0007669"/>
    <property type="project" value="TreeGrafter"/>
</dbReference>
<dbReference type="InterPro" id="IPR035563">
    <property type="entry name" value="SF3As1_ubi"/>
</dbReference>
<keyword evidence="5" id="KW-0508">mRNA splicing</keyword>
<feature type="region of interest" description="Disordered" evidence="7">
    <location>
        <begin position="1"/>
        <end position="21"/>
    </location>
</feature>
<evidence type="ECO:0000313" key="11">
    <source>
        <dbReference type="Proteomes" id="UP000031668"/>
    </source>
</evidence>
<dbReference type="PANTHER" id="PTHR15316">
    <property type="entry name" value="SPLICEOSOME ASSOCIATED PROTEIN 114/SWAP SPLICING FACTOR-RELATED"/>
    <property type="match status" value="1"/>
</dbReference>
<dbReference type="SUPFAM" id="SSF54236">
    <property type="entry name" value="Ubiquitin-like"/>
    <property type="match status" value="1"/>
</dbReference>
<dbReference type="PANTHER" id="PTHR15316:SF1">
    <property type="entry name" value="SPLICING FACTOR 3A SUBUNIT 1"/>
    <property type="match status" value="1"/>
</dbReference>
<protein>
    <submittedName>
        <fullName evidence="10">Splicing factor 3A subunit 1</fullName>
    </submittedName>
</protein>
<evidence type="ECO:0000256" key="7">
    <source>
        <dbReference type="SAM" id="MobiDB-lite"/>
    </source>
</evidence>
<sequence>MSADAQTQNGHVDEKKSSESSNADIPIISDIGIIYPPPEVRSIIEKTAEFVHKNGMEFEDKIRQREVQNLKFSFLNRNDPYFMYYKHILYEYTLYPNREKIPEKPSFLTCLPQIEKKMVQETVPIKKWKQLIEPTDSSHPPNPPQPEFINEQLPLAPVDLDTVKITAQFVARNGRQFLQSLLQREMKNYIFDFLKPQHNIYPFFIKLVEQYSKILAPSNNTITALRKEAIDRSAVLEKVRVKYEWLRYTNREARSEKSKDKALAGQVDWHEFVVVETITFKEDEQANLPPPVSIEQLGARLISQERQEKMKVEPPKVVEVEKVEKAEEIKTIVAEEVETKPKEPVIIKNYEKKVEKTKQEKLMMISPITGEHIPADKMEQHLKQTLLDPKYKEQRQKYLEEKRQLDLMASTGPSIKSHLKNLAQRRSDIFGPGHEETGIGMKIDEQEAPHVKKAAPVNFESVAQNRSSHNPPVEKSYDASNRKKPEPPIPVAQLPPPLPQKSYPYQQPVNQAPYYGLPPPLTTQPSHDGRPAQDEPLIPEEEFLASYGAFPINIQVRIPDLPELVRKNGWQLQGQIQHMTINLSDTISSLKNQLTQITGMPTSKQKILIGASRFAKDNLTLAYYNIHSNTYIALQLKERGGRR</sequence>
<dbReference type="InterPro" id="IPR022030">
    <property type="entry name" value="SF3A1_dom"/>
</dbReference>
<dbReference type="Gene3D" id="1.10.10.790">
    <property type="entry name" value="Surp module"/>
    <property type="match status" value="2"/>
</dbReference>
<feature type="compositionally biased region" description="Pro residues" evidence="7">
    <location>
        <begin position="487"/>
        <end position="499"/>
    </location>
</feature>
<keyword evidence="4" id="KW-0677">Repeat</keyword>
<dbReference type="GO" id="GO:0045292">
    <property type="term" value="P:mRNA cis splicing, via spliceosome"/>
    <property type="evidence" value="ECO:0007669"/>
    <property type="project" value="InterPro"/>
</dbReference>
<feature type="domain" description="Ubiquitin-like" evidence="8">
    <location>
        <begin position="552"/>
        <end position="641"/>
    </location>
</feature>
<feature type="compositionally biased region" description="Basic and acidic residues" evidence="7">
    <location>
        <begin position="475"/>
        <end position="486"/>
    </location>
</feature>
<dbReference type="AlphaFoldDB" id="A0A0C2MAQ1"/>
<reference evidence="10 11" key="1">
    <citation type="journal article" date="2014" name="Genome Biol. Evol.">
        <title>The genome of the myxosporean Thelohanellus kitauei shows adaptations to nutrient acquisition within its fish host.</title>
        <authorList>
            <person name="Yang Y."/>
            <person name="Xiong J."/>
            <person name="Zhou Z."/>
            <person name="Huo F."/>
            <person name="Miao W."/>
            <person name="Ran C."/>
            <person name="Liu Y."/>
            <person name="Zhang J."/>
            <person name="Feng J."/>
            <person name="Wang M."/>
            <person name="Wang M."/>
            <person name="Wang L."/>
            <person name="Yao B."/>
        </authorList>
    </citation>
    <scope>NUCLEOTIDE SEQUENCE [LARGE SCALE GENOMIC DNA]</scope>
    <source>
        <strain evidence="10">Wuqing</strain>
    </source>
</reference>
<dbReference type="Gene3D" id="3.10.20.90">
    <property type="entry name" value="Phosphatidylinositol 3-kinase Catalytic Subunit, Chain A, domain 1"/>
    <property type="match status" value="1"/>
</dbReference>
<dbReference type="OMA" id="VKYQEQQ"/>
<dbReference type="GO" id="GO:0000381">
    <property type="term" value="P:regulation of alternative mRNA splicing, via spliceosome"/>
    <property type="evidence" value="ECO:0007669"/>
    <property type="project" value="TreeGrafter"/>
</dbReference>
<keyword evidence="6" id="KW-0539">Nucleus</keyword>
<evidence type="ECO:0000256" key="4">
    <source>
        <dbReference type="ARBA" id="ARBA00022737"/>
    </source>
</evidence>
<feature type="compositionally biased region" description="Polar residues" evidence="7">
    <location>
        <begin position="1"/>
        <end position="10"/>
    </location>
</feature>
<dbReference type="Pfam" id="PF00240">
    <property type="entry name" value="ubiquitin"/>
    <property type="match status" value="1"/>
</dbReference>
<dbReference type="InterPro" id="IPR000626">
    <property type="entry name" value="Ubiquitin-like_dom"/>
</dbReference>
<dbReference type="InterPro" id="IPR000061">
    <property type="entry name" value="Surp"/>
</dbReference>
<comment type="caution">
    <text evidence="10">The sequence shown here is derived from an EMBL/GenBank/DDBJ whole genome shotgun (WGS) entry which is preliminary data.</text>
</comment>
<dbReference type="SMART" id="SM00213">
    <property type="entry name" value="UBQ"/>
    <property type="match status" value="1"/>
</dbReference>
<dbReference type="InterPro" id="IPR035967">
    <property type="entry name" value="SWAP/Surp_sf"/>
</dbReference>
<feature type="region of interest" description="Disordered" evidence="7">
    <location>
        <begin position="461"/>
        <end position="534"/>
    </location>
</feature>
<name>A0A0C2MAQ1_THEKT</name>
<feature type="compositionally biased region" description="Polar residues" evidence="7">
    <location>
        <begin position="461"/>
        <end position="470"/>
    </location>
</feature>
<accession>A0A0C2MAQ1</accession>
<dbReference type="EMBL" id="JWZT01005339">
    <property type="protein sequence ID" value="KII61419.1"/>
    <property type="molecule type" value="Genomic_DNA"/>
</dbReference>
<keyword evidence="11" id="KW-1185">Reference proteome</keyword>
<comment type="subcellular location">
    <subcellularLocation>
        <location evidence="1">Nucleus</location>
    </subcellularLocation>
</comment>
<dbReference type="SUPFAM" id="SSF109905">
    <property type="entry name" value="Surp module (SWAP domain)"/>
    <property type="match status" value="2"/>
</dbReference>
<dbReference type="SMART" id="SM00648">
    <property type="entry name" value="SWAP"/>
    <property type="match status" value="2"/>
</dbReference>
<dbReference type="InterPro" id="IPR029071">
    <property type="entry name" value="Ubiquitin-like_domsf"/>
</dbReference>
<dbReference type="Pfam" id="PF12230">
    <property type="entry name" value="PRP21_like_P"/>
    <property type="match status" value="1"/>
</dbReference>
<dbReference type="PROSITE" id="PS50128">
    <property type="entry name" value="SURP"/>
    <property type="match status" value="2"/>
</dbReference>
<proteinExistence type="predicted"/>
<dbReference type="FunFam" id="1.10.10.790:FF:000001">
    <property type="entry name" value="Splicing factor 3a, subunit 1"/>
    <property type="match status" value="1"/>
</dbReference>
<evidence type="ECO:0000256" key="5">
    <source>
        <dbReference type="ARBA" id="ARBA00023187"/>
    </source>
</evidence>
<gene>
    <name evidence="10" type="ORF">RF11_12834</name>
</gene>
<keyword evidence="3" id="KW-0747">Spliceosome</keyword>
<dbReference type="Pfam" id="PF01805">
    <property type="entry name" value="Surp"/>
    <property type="match status" value="2"/>
</dbReference>
<feature type="domain" description="SURP motif" evidence="9">
    <location>
        <begin position="162"/>
        <end position="204"/>
    </location>
</feature>
<dbReference type="FunFam" id="1.10.10.790:FF:000002">
    <property type="entry name" value="Splicing factor 3A subunit 1"/>
    <property type="match status" value="1"/>
</dbReference>
<feature type="domain" description="SURP motif" evidence="9">
    <location>
        <begin position="43"/>
        <end position="85"/>
    </location>
</feature>
<dbReference type="CDD" id="cd01800">
    <property type="entry name" value="Ubl_SF3a120"/>
    <property type="match status" value="1"/>
</dbReference>
<evidence type="ECO:0000259" key="8">
    <source>
        <dbReference type="PROSITE" id="PS50053"/>
    </source>
</evidence>
<evidence type="ECO:0000256" key="1">
    <source>
        <dbReference type="ARBA" id="ARBA00004123"/>
    </source>
</evidence>
<dbReference type="GO" id="GO:0005686">
    <property type="term" value="C:U2 snRNP"/>
    <property type="evidence" value="ECO:0007669"/>
    <property type="project" value="UniProtKB-ARBA"/>
</dbReference>
<dbReference type="PROSITE" id="PS50053">
    <property type="entry name" value="UBIQUITIN_2"/>
    <property type="match status" value="1"/>
</dbReference>